<dbReference type="GO" id="GO:0016740">
    <property type="term" value="F:transferase activity"/>
    <property type="evidence" value="ECO:0007669"/>
    <property type="project" value="UniProtKB-KW"/>
</dbReference>
<dbReference type="EMBL" id="MCGO01000014">
    <property type="protein sequence ID" value="ORY47391.1"/>
    <property type="molecule type" value="Genomic_DNA"/>
</dbReference>
<evidence type="ECO:0000256" key="4">
    <source>
        <dbReference type="ARBA" id="ARBA00022898"/>
    </source>
</evidence>
<evidence type="ECO:0000256" key="2">
    <source>
        <dbReference type="ARBA" id="ARBA00010008"/>
    </source>
</evidence>
<dbReference type="PROSITE" id="PS00599">
    <property type="entry name" value="AA_TRANSFER_CLASS_2"/>
    <property type="match status" value="1"/>
</dbReference>
<dbReference type="Proteomes" id="UP000193642">
    <property type="component" value="Unassembled WGS sequence"/>
</dbReference>
<evidence type="ECO:0000256" key="1">
    <source>
        <dbReference type="ARBA" id="ARBA00001933"/>
    </source>
</evidence>
<feature type="coiled-coil region" evidence="6">
    <location>
        <begin position="297"/>
        <end position="328"/>
    </location>
</feature>
<dbReference type="InterPro" id="IPR015422">
    <property type="entry name" value="PyrdxlP-dep_Trfase_small"/>
</dbReference>
<comment type="caution">
    <text evidence="8">The sequence shown here is derived from an EMBL/GenBank/DDBJ whole genome shotgun (WGS) entry which is preliminary data.</text>
</comment>
<evidence type="ECO:0000313" key="9">
    <source>
        <dbReference type="Proteomes" id="UP000193642"/>
    </source>
</evidence>
<dbReference type="Gene3D" id="3.90.1150.10">
    <property type="entry name" value="Aspartate Aminotransferase, domain 1"/>
    <property type="match status" value="1"/>
</dbReference>
<dbReference type="Pfam" id="PF00155">
    <property type="entry name" value="Aminotran_1_2"/>
    <property type="match status" value="1"/>
</dbReference>
<dbReference type="GO" id="GO:0030170">
    <property type="term" value="F:pyridoxal phosphate binding"/>
    <property type="evidence" value="ECO:0007669"/>
    <property type="project" value="InterPro"/>
</dbReference>
<dbReference type="InterPro" id="IPR004839">
    <property type="entry name" value="Aminotransferase_I/II_large"/>
</dbReference>
<evidence type="ECO:0000256" key="5">
    <source>
        <dbReference type="RuleBase" id="RU003693"/>
    </source>
</evidence>
<comment type="cofactor">
    <cofactor evidence="1 5">
        <name>pyridoxal 5'-phosphate</name>
        <dbReference type="ChEBI" id="CHEBI:597326"/>
    </cofactor>
</comment>
<keyword evidence="3 8" id="KW-0808">Transferase</keyword>
<accession>A0A1Y2CK47</accession>
<feature type="domain" description="Aminotransferase class I/classII large" evidence="7">
    <location>
        <begin position="35"/>
        <end position="404"/>
    </location>
</feature>
<dbReference type="PANTHER" id="PTHR13693">
    <property type="entry name" value="CLASS II AMINOTRANSFERASE/8-AMINO-7-OXONONANOATE SYNTHASE"/>
    <property type="match status" value="1"/>
</dbReference>
<dbReference type="InterPro" id="IPR001917">
    <property type="entry name" value="Aminotrans_II_pyridoxalP_BS"/>
</dbReference>
<sequence length="424" mass="46519">MARITLDSLLSTALNRRRSENLLRTLVIQPQDARDFASNDYLGLARSTQLHCRFLAALNSELESNLQIEGKVLGGSTGSRLLSGNSATAVNLEAFLAHFHNAETALLFNSGYDANLGLFATLPHPGSSVLYDELVHASVHDGLRQCRKGVVIQKWRHNNVGHLEELVWDQVARIESNASRYSQLPGIIVVVESIYSMDGDIAPLKQIVNLMDKVGERAGGLHLIVDEAHSTGVCGPQGRGLVCQLGLEDRVFARLHTFGKAVGAHGAVVLGSSTLREFLVNYARPLVYSTSLPMHSLIAIRCAYEFMQEEAENLQQKLTQTIKHFRAQLKFILPSGIESIDSLTAIQGIIVPGNKRVSQVCSYLQSKGYDVRPIRSPTVPKGSERLRICLHAHNSVDEITGLIREIAIACTNIRDTEMASLSKL</sequence>
<protein>
    <submittedName>
        <fullName evidence="8">PLP-dependent transferase</fullName>
    </submittedName>
</protein>
<keyword evidence="6" id="KW-0175">Coiled coil</keyword>
<dbReference type="InterPro" id="IPR015424">
    <property type="entry name" value="PyrdxlP-dep_Trfase"/>
</dbReference>
<reference evidence="8 9" key="1">
    <citation type="submission" date="2016-07" db="EMBL/GenBank/DDBJ databases">
        <title>Pervasive Adenine N6-methylation of Active Genes in Fungi.</title>
        <authorList>
            <consortium name="DOE Joint Genome Institute"/>
            <person name="Mondo S.J."/>
            <person name="Dannebaum R.O."/>
            <person name="Kuo R.C."/>
            <person name="Labutti K."/>
            <person name="Haridas S."/>
            <person name="Kuo A."/>
            <person name="Salamov A."/>
            <person name="Ahrendt S.R."/>
            <person name="Lipzen A."/>
            <person name="Sullivan W."/>
            <person name="Andreopoulos W.B."/>
            <person name="Clum A."/>
            <person name="Lindquist E."/>
            <person name="Daum C."/>
            <person name="Ramamoorthy G.K."/>
            <person name="Gryganskyi A."/>
            <person name="Culley D."/>
            <person name="Magnuson J.K."/>
            <person name="James T.Y."/>
            <person name="O'Malley M.A."/>
            <person name="Stajich J.E."/>
            <person name="Spatafora J.W."/>
            <person name="Visel A."/>
            <person name="Grigoriev I.V."/>
        </authorList>
    </citation>
    <scope>NUCLEOTIDE SEQUENCE [LARGE SCALE GENOMIC DNA]</scope>
    <source>
        <strain evidence="8 9">JEL800</strain>
    </source>
</reference>
<name>A0A1Y2CK47_9FUNG</name>
<dbReference type="GO" id="GO:0009102">
    <property type="term" value="P:biotin biosynthetic process"/>
    <property type="evidence" value="ECO:0007669"/>
    <property type="project" value="TreeGrafter"/>
</dbReference>
<dbReference type="InterPro" id="IPR050087">
    <property type="entry name" value="AON_synthase_class-II"/>
</dbReference>
<evidence type="ECO:0000256" key="6">
    <source>
        <dbReference type="SAM" id="Coils"/>
    </source>
</evidence>
<proteinExistence type="inferred from homology"/>
<dbReference type="Gene3D" id="3.40.640.10">
    <property type="entry name" value="Type I PLP-dependent aspartate aminotransferase-like (Major domain)"/>
    <property type="match status" value="1"/>
</dbReference>
<dbReference type="AlphaFoldDB" id="A0A1Y2CK47"/>
<organism evidence="8 9">
    <name type="scientific">Rhizoclosmatium globosum</name>
    <dbReference type="NCBI Taxonomy" id="329046"/>
    <lineage>
        <taxon>Eukaryota</taxon>
        <taxon>Fungi</taxon>
        <taxon>Fungi incertae sedis</taxon>
        <taxon>Chytridiomycota</taxon>
        <taxon>Chytridiomycota incertae sedis</taxon>
        <taxon>Chytridiomycetes</taxon>
        <taxon>Chytridiales</taxon>
        <taxon>Chytriomycetaceae</taxon>
        <taxon>Rhizoclosmatium</taxon>
    </lineage>
</organism>
<evidence type="ECO:0000259" key="7">
    <source>
        <dbReference type="Pfam" id="PF00155"/>
    </source>
</evidence>
<dbReference type="STRING" id="329046.A0A1Y2CK47"/>
<dbReference type="OrthoDB" id="2382073at2759"/>
<dbReference type="PANTHER" id="PTHR13693:SF77">
    <property type="entry name" value="8-AMINO-7-OXONONANOATE SYNTHASE"/>
    <property type="match status" value="1"/>
</dbReference>
<gene>
    <name evidence="8" type="ORF">BCR33DRAFT_715115</name>
</gene>
<evidence type="ECO:0000313" key="8">
    <source>
        <dbReference type="EMBL" id="ORY47391.1"/>
    </source>
</evidence>
<dbReference type="InterPro" id="IPR015421">
    <property type="entry name" value="PyrdxlP-dep_Trfase_major"/>
</dbReference>
<evidence type="ECO:0000256" key="3">
    <source>
        <dbReference type="ARBA" id="ARBA00022679"/>
    </source>
</evidence>
<keyword evidence="9" id="KW-1185">Reference proteome</keyword>
<comment type="similarity">
    <text evidence="2">Belongs to the class-II pyridoxal-phosphate-dependent aminotransferase family. BioF subfamily.</text>
</comment>
<keyword evidence="4 5" id="KW-0663">Pyridoxal phosphate</keyword>
<dbReference type="SUPFAM" id="SSF53383">
    <property type="entry name" value="PLP-dependent transferases"/>
    <property type="match status" value="1"/>
</dbReference>